<dbReference type="InterPro" id="IPR044789">
    <property type="entry name" value="Put_A1-4-GlycosylTfrase_plant"/>
</dbReference>
<dbReference type="EMBL" id="BMAC01005704">
    <property type="protein sequence ID" value="GFQ08419.1"/>
    <property type="molecule type" value="Genomic_DNA"/>
</dbReference>
<evidence type="ECO:0000313" key="3">
    <source>
        <dbReference type="Proteomes" id="UP000653305"/>
    </source>
</evidence>
<dbReference type="Proteomes" id="UP000653305">
    <property type="component" value="Unassembled WGS sequence"/>
</dbReference>
<gene>
    <name evidence="2" type="ORF">PHJA_002985900</name>
</gene>
<dbReference type="Pfam" id="PF04572">
    <property type="entry name" value="Gb3_synth"/>
    <property type="match status" value="1"/>
</dbReference>
<organism evidence="2 3">
    <name type="scientific">Phtheirospermum japonicum</name>
    <dbReference type="NCBI Taxonomy" id="374723"/>
    <lineage>
        <taxon>Eukaryota</taxon>
        <taxon>Viridiplantae</taxon>
        <taxon>Streptophyta</taxon>
        <taxon>Embryophyta</taxon>
        <taxon>Tracheophyta</taxon>
        <taxon>Spermatophyta</taxon>
        <taxon>Magnoliopsida</taxon>
        <taxon>eudicotyledons</taxon>
        <taxon>Gunneridae</taxon>
        <taxon>Pentapetalae</taxon>
        <taxon>asterids</taxon>
        <taxon>lamiids</taxon>
        <taxon>Lamiales</taxon>
        <taxon>Orobanchaceae</taxon>
        <taxon>Orobanchaceae incertae sedis</taxon>
        <taxon>Phtheirospermum</taxon>
    </lineage>
</organism>
<evidence type="ECO:0000313" key="2">
    <source>
        <dbReference type="EMBL" id="GFQ08419.1"/>
    </source>
</evidence>
<dbReference type="InterPro" id="IPR007652">
    <property type="entry name" value="A1-4-GlycosylTfrase_dom"/>
</dbReference>
<feature type="domain" description="Alpha 1,4-glycosyltransferase" evidence="1">
    <location>
        <begin position="2"/>
        <end position="132"/>
    </location>
</feature>
<dbReference type="PANTHER" id="PTHR47213">
    <property type="entry name" value="OS07G0567300 PROTEIN"/>
    <property type="match status" value="1"/>
</dbReference>
<proteinExistence type="predicted"/>
<accession>A0A830DFI4</accession>
<reference evidence="2" key="1">
    <citation type="submission" date="2020-07" db="EMBL/GenBank/DDBJ databases">
        <title>Ethylene signaling mediates host invasion by parasitic plants.</title>
        <authorList>
            <person name="Yoshida S."/>
        </authorList>
    </citation>
    <scope>NUCLEOTIDE SEQUENCE</scope>
    <source>
        <strain evidence="2">Okayama</strain>
    </source>
</reference>
<dbReference type="AlphaFoldDB" id="A0A830DFI4"/>
<comment type="caution">
    <text evidence="2">The sequence shown here is derived from an EMBL/GenBank/DDBJ whole genome shotgun (WGS) entry which is preliminary data.</text>
</comment>
<dbReference type="OrthoDB" id="1635740at2759"/>
<keyword evidence="3" id="KW-1185">Reference proteome</keyword>
<dbReference type="PANTHER" id="PTHR47213:SF1">
    <property type="entry name" value="OS07G0567300 PROTEIN"/>
    <property type="match status" value="1"/>
</dbReference>
<name>A0A830DFI4_9LAMI</name>
<protein>
    <submittedName>
        <fullName evidence="2">Uncharacterized protein at4g19900</fullName>
    </submittedName>
</protein>
<sequence length="133" mass="15328">MAFRKHSPFIMSCLEEFYASYDDAQLRWNGADLLTRVADGFLSNKDIPDARIELTLQPASVFFPIGHNNISRYFAAPEAELEKLEQDRLFNKISNQSVTVHFWDSLTSALIPETESLVFRFLNRYCIRCSDAL</sequence>
<evidence type="ECO:0000259" key="1">
    <source>
        <dbReference type="Pfam" id="PF04572"/>
    </source>
</evidence>